<evidence type="ECO:0000313" key="2">
    <source>
        <dbReference type="EMBL" id="KAJ1162502.1"/>
    </source>
</evidence>
<name>A0AAV7SEH8_PLEWA</name>
<sequence length="83" mass="9241">MYQRRLYGRASIRSETGQRKERQFHPTQRGEKVISSTRPRRQVRPAPVTARFRLSTFCGGSRSGSRESGAAGVRLPGLLPSGP</sequence>
<reference evidence="2" key="1">
    <citation type="journal article" date="2022" name="bioRxiv">
        <title>Sequencing and chromosome-scale assembly of the giantPleurodeles waltlgenome.</title>
        <authorList>
            <person name="Brown T."/>
            <person name="Elewa A."/>
            <person name="Iarovenko S."/>
            <person name="Subramanian E."/>
            <person name="Araus A.J."/>
            <person name="Petzold A."/>
            <person name="Susuki M."/>
            <person name="Suzuki K.-i.T."/>
            <person name="Hayashi T."/>
            <person name="Toyoda A."/>
            <person name="Oliveira C."/>
            <person name="Osipova E."/>
            <person name="Leigh N.D."/>
            <person name="Simon A."/>
            <person name="Yun M.H."/>
        </authorList>
    </citation>
    <scope>NUCLEOTIDE SEQUENCE</scope>
    <source>
        <strain evidence="2">20211129_DDA</strain>
        <tissue evidence="2">Liver</tissue>
    </source>
</reference>
<evidence type="ECO:0000256" key="1">
    <source>
        <dbReference type="SAM" id="MobiDB-lite"/>
    </source>
</evidence>
<accession>A0AAV7SEH8</accession>
<dbReference type="EMBL" id="JANPWB010000008">
    <property type="protein sequence ID" value="KAJ1162502.1"/>
    <property type="molecule type" value="Genomic_DNA"/>
</dbReference>
<gene>
    <name evidence="2" type="ORF">NDU88_002970</name>
</gene>
<evidence type="ECO:0000313" key="3">
    <source>
        <dbReference type="Proteomes" id="UP001066276"/>
    </source>
</evidence>
<keyword evidence="3" id="KW-1185">Reference proteome</keyword>
<comment type="caution">
    <text evidence="2">The sequence shown here is derived from an EMBL/GenBank/DDBJ whole genome shotgun (WGS) entry which is preliminary data.</text>
</comment>
<dbReference type="AlphaFoldDB" id="A0AAV7SEH8"/>
<dbReference type="Proteomes" id="UP001066276">
    <property type="component" value="Chromosome 4_2"/>
</dbReference>
<protein>
    <submittedName>
        <fullName evidence="2">Uncharacterized protein</fullName>
    </submittedName>
</protein>
<proteinExistence type="predicted"/>
<feature type="region of interest" description="Disordered" evidence="1">
    <location>
        <begin position="1"/>
        <end position="83"/>
    </location>
</feature>
<organism evidence="2 3">
    <name type="scientific">Pleurodeles waltl</name>
    <name type="common">Iberian ribbed newt</name>
    <dbReference type="NCBI Taxonomy" id="8319"/>
    <lineage>
        <taxon>Eukaryota</taxon>
        <taxon>Metazoa</taxon>
        <taxon>Chordata</taxon>
        <taxon>Craniata</taxon>
        <taxon>Vertebrata</taxon>
        <taxon>Euteleostomi</taxon>
        <taxon>Amphibia</taxon>
        <taxon>Batrachia</taxon>
        <taxon>Caudata</taxon>
        <taxon>Salamandroidea</taxon>
        <taxon>Salamandridae</taxon>
        <taxon>Pleurodelinae</taxon>
        <taxon>Pleurodeles</taxon>
    </lineage>
</organism>
<feature type="compositionally biased region" description="Basic and acidic residues" evidence="1">
    <location>
        <begin position="16"/>
        <end position="32"/>
    </location>
</feature>